<reference evidence="1" key="1">
    <citation type="submission" date="2019-12" db="EMBL/GenBank/DDBJ databases">
        <title>An insight into the sialome of adult female Ixodes ricinus ticks feeding for 6 days.</title>
        <authorList>
            <person name="Perner J."/>
            <person name="Ribeiro J.M.C."/>
        </authorList>
    </citation>
    <scope>NUCLEOTIDE SEQUENCE</scope>
    <source>
        <strain evidence="1">Semi-engorged</strain>
        <tissue evidence="1">Salivary glands</tissue>
    </source>
</reference>
<accession>A0A6B0UTE7</accession>
<protein>
    <submittedName>
        <fullName evidence="1">Putative secreted protein</fullName>
    </submittedName>
</protein>
<proteinExistence type="predicted"/>
<dbReference type="EMBL" id="GIFC01010987">
    <property type="protein sequence ID" value="MXU93070.1"/>
    <property type="molecule type" value="Transcribed_RNA"/>
</dbReference>
<dbReference type="AlphaFoldDB" id="A0A6B0UTE7"/>
<sequence>MPRGSFARLEISKATGAPRSVLLSVAVLGEGHAESPWVQRGSASVTLFAAHPDSGASALVRDCGESSWRRVVVKEWNRFGALTLRGGPPAVLPSVGQLPWWSFCVARSVNGAETRLRADVCEGWHVEALLSVLCLSLSRDT</sequence>
<organism evidence="1">
    <name type="scientific">Ixodes ricinus</name>
    <name type="common">Common tick</name>
    <name type="synonym">Acarus ricinus</name>
    <dbReference type="NCBI Taxonomy" id="34613"/>
    <lineage>
        <taxon>Eukaryota</taxon>
        <taxon>Metazoa</taxon>
        <taxon>Ecdysozoa</taxon>
        <taxon>Arthropoda</taxon>
        <taxon>Chelicerata</taxon>
        <taxon>Arachnida</taxon>
        <taxon>Acari</taxon>
        <taxon>Parasitiformes</taxon>
        <taxon>Ixodida</taxon>
        <taxon>Ixodoidea</taxon>
        <taxon>Ixodidae</taxon>
        <taxon>Ixodinae</taxon>
        <taxon>Ixodes</taxon>
    </lineage>
</organism>
<name>A0A6B0UTE7_IXORI</name>
<evidence type="ECO:0000313" key="1">
    <source>
        <dbReference type="EMBL" id="MXU93070.1"/>
    </source>
</evidence>